<evidence type="ECO:0000313" key="6">
    <source>
        <dbReference type="EMBL" id="CAC5382009.1"/>
    </source>
</evidence>
<keyword evidence="3" id="KW-0964">Secreted</keyword>
<gene>
    <name evidence="6" type="ORF">MCOR_17876</name>
</gene>
<dbReference type="SUPFAM" id="SSF57501">
    <property type="entry name" value="Cystine-knot cytokines"/>
    <property type="match status" value="1"/>
</dbReference>
<dbReference type="Pfam" id="PF06083">
    <property type="entry name" value="IL17"/>
    <property type="match status" value="1"/>
</dbReference>
<dbReference type="AlphaFoldDB" id="A0A6J8BH81"/>
<proteinExistence type="inferred from homology"/>
<evidence type="ECO:0000256" key="2">
    <source>
        <dbReference type="ARBA" id="ARBA00007236"/>
    </source>
</evidence>
<feature type="signal peptide" evidence="5">
    <location>
        <begin position="1"/>
        <end position="27"/>
    </location>
</feature>
<organism evidence="6 7">
    <name type="scientific">Mytilus coruscus</name>
    <name type="common">Sea mussel</name>
    <dbReference type="NCBI Taxonomy" id="42192"/>
    <lineage>
        <taxon>Eukaryota</taxon>
        <taxon>Metazoa</taxon>
        <taxon>Spiralia</taxon>
        <taxon>Lophotrochozoa</taxon>
        <taxon>Mollusca</taxon>
        <taxon>Bivalvia</taxon>
        <taxon>Autobranchia</taxon>
        <taxon>Pteriomorphia</taxon>
        <taxon>Mytilida</taxon>
        <taxon>Mytiloidea</taxon>
        <taxon>Mytilidae</taxon>
        <taxon>Mytilinae</taxon>
        <taxon>Mytilus</taxon>
    </lineage>
</organism>
<accession>A0A6J8BH81</accession>
<dbReference type="OrthoDB" id="6082108at2759"/>
<name>A0A6J8BH81_MYTCO</name>
<feature type="chain" id="PRO_5026828885" description="IL17D" evidence="5">
    <location>
        <begin position="28"/>
        <end position="197"/>
    </location>
</feature>
<comment type="similarity">
    <text evidence="2">Belongs to the IL-17 family.</text>
</comment>
<dbReference type="Proteomes" id="UP000507470">
    <property type="component" value="Unassembled WGS sequence"/>
</dbReference>
<evidence type="ECO:0008006" key="8">
    <source>
        <dbReference type="Google" id="ProtNLM"/>
    </source>
</evidence>
<sequence>MKYLVNCCVLYLVKYLLVCSLINMSIAEVITENCQEPANLNELSSALYENNNNFHNSYYLMDPLRNATLRQQRKYKRLIERNEQSFNMNLQGTIECPTNLQPSTERMISTCPVYWELNYDVSRVPKTLIQARCSCTNCLLRKTENALKGHMREYLCRPVHFYERVLRRIGCENNVFVYKTVIEPIKVGCTCAVPIQS</sequence>
<evidence type="ECO:0000256" key="3">
    <source>
        <dbReference type="ARBA" id="ARBA00022525"/>
    </source>
</evidence>
<keyword evidence="4 5" id="KW-0732">Signal</keyword>
<comment type="subcellular location">
    <subcellularLocation>
        <location evidence="1">Secreted</location>
    </subcellularLocation>
</comment>
<dbReference type="GO" id="GO:0005576">
    <property type="term" value="C:extracellular region"/>
    <property type="evidence" value="ECO:0007669"/>
    <property type="project" value="UniProtKB-SubCell"/>
</dbReference>
<evidence type="ECO:0000256" key="5">
    <source>
        <dbReference type="SAM" id="SignalP"/>
    </source>
</evidence>
<dbReference type="InterPro" id="IPR029034">
    <property type="entry name" value="Cystine-knot_cytokine"/>
</dbReference>
<evidence type="ECO:0000256" key="4">
    <source>
        <dbReference type="ARBA" id="ARBA00022729"/>
    </source>
</evidence>
<keyword evidence="7" id="KW-1185">Reference proteome</keyword>
<evidence type="ECO:0000256" key="1">
    <source>
        <dbReference type="ARBA" id="ARBA00004613"/>
    </source>
</evidence>
<evidence type="ECO:0000313" key="7">
    <source>
        <dbReference type="Proteomes" id="UP000507470"/>
    </source>
</evidence>
<dbReference type="InterPro" id="IPR010345">
    <property type="entry name" value="IL-17_fam"/>
</dbReference>
<protein>
    <recommendedName>
        <fullName evidence="8">IL17D</fullName>
    </recommendedName>
</protein>
<dbReference type="Gene3D" id="2.10.90.10">
    <property type="entry name" value="Cystine-knot cytokines"/>
    <property type="match status" value="1"/>
</dbReference>
<reference evidence="6 7" key="1">
    <citation type="submission" date="2020-06" db="EMBL/GenBank/DDBJ databases">
        <authorList>
            <person name="Li R."/>
            <person name="Bekaert M."/>
        </authorList>
    </citation>
    <scope>NUCLEOTIDE SEQUENCE [LARGE SCALE GENOMIC DNA]</scope>
    <source>
        <strain evidence="7">wild</strain>
    </source>
</reference>
<dbReference type="GO" id="GO:0005125">
    <property type="term" value="F:cytokine activity"/>
    <property type="evidence" value="ECO:0007669"/>
    <property type="project" value="InterPro"/>
</dbReference>
<dbReference type="EMBL" id="CACVKT020003176">
    <property type="protein sequence ID" value="CAC5382009.1"/>
    <property type="molecule type" value="Genomic_DNA"/>
</dbReference>